<gene>
    <name evidence="4" type="ORF">AVEN_145628_1</name>
</gene>
<evidence type="ECO:0000313" key="5">
    <source>
        <dbReference type="Proteomes" id="UP000499080"/>
    </source>
</evidence>
<dbReference type="AlphaFoldDB" id="A0A4Y2JQW0"/>
<dbReference type="PROSITE" id="PS50203">
    <property type="entry name" value="CALPAIN_CAT"/>
    <property type="match status" value="1"/>
</dbReference>
<dbReference type="PRINTS" id="PR00704">
    <property type="entry name" value="CALPAIN"/>
</dbReference>
<keyword evidence="5" id="KW-1185">Reference proteome</keyword>
<sequence length="193" mass="21927">MGQSVVETQDDHPLEGMNGRAHRVVSSNHSSEPVPLGFHYLRRLCRERGILFEDPEFSVSSAKIPTTKHRSQSSITWMRPYELCARPKFISETTSRFDIEQGELEIGPGGFEAPEVNFTGEKMLLPLIRQRSDSGGFGRLGEFYGRKEPHPASFDRDRTQAVSGAWVTLGEKASHIPPYIRQRRTSRRFRAPK</sequence>
<dbReference type="OrthoDB" id="6424882at2759"/>
<dbReference type="GO" id="GO:0006508">
    <property type="term" value="P:proteolysis"/>
    <property type="evidence" value="ECO:0007669"/>
    <property type="project" value="InterPro"/>
</dbReference>
<accession>A0A4Y2JQW0</accession>
<dbReference type="Pfam" id="PF00648">
    <property type="entry name" value="Peptidase_C2"/>
    <property type="match status" value="1"/>
</dbReference>
<evidence type="ECO:0000256" key="2">
    <source>
        <dbReference type="PROSITE-ProRule" id="PRU00239"/>
    </source>
</evidence>
<organism evidence="4 5">
    <name type="scientific">Araneus ventricosus</name>
    <name type="common">Orbweaver spider</name>
    <name type="synonym">Epeira ventricosa</name>
    <dbReference type="NCBI Taxonomy" id="182803"/>
    <lineage>
        <taxon>Eukaryota</taxon>
        <taxon>Metazoa</taxon>
        <taxon>Ecdysozoa</taxon>
        <taxon>Arthropoda</taxon>
        <taxon>Chelicerata</taxon>
        <taxon>Arachnida</taxon>
        <taxon>Araneae</taxon>
        <taxon>Araneomorphae</taxon>
        <taxon>Entelegynae</taxon>
        <taxon>Araneoidea</taxon>
        <taxon>Araneidae</taxon>
        <taxon>Araneus</taxon>
    </lineage>
</organism>
<dbReference type="GO" id="GO:0004198">
    <property type="term" value="F:calcium-dependent cysteine-type endopeptidase activity"/>
    <property type="evidence" value="ECO:0007669"/>
    <property type="project" value="InterPro"/>
</dbReference>
<dbReference type="InterPro" id="IPR001300">
    <property type="entry name" value="Peptidase_C2_calpain_cat"/>
</dbReference>
<comment type="caution">
    <text evidence="4">The sequence shown here is derived from an EMBL/GenBank/DDBJ whole genome shotgun (WGS) entry which is preliminary data.</text>
</comment>
<comment type="caution">
    <text evidence="2">Lacks conserved residue(s) required for the propagation of feature annotation.</text>
</comment>
<dbReference type="SUPFAM" id="SSF54001">
    <property type="entry name" value="Cysteine proteinases"/>
    <property type="match status" value="1"/>
</dbReference>
<dbReference type="Proteomes" id="UP000499080">
    <property type="component" value="Unassembled WGS sequence"/>
</dbReference>
<evidence type="ECO:0000259" key="3">
    <source>
        <dbReference type="PROSITE" id="PS50203"/>
    </source>
</evidence>
<comment type="similarity">
    <text evidence="1">Belongs to the peptidase C2 family.</text>
</comment>
<dbReference type="InterPro" id="IPR038765">
    <property type="entry name" value="Papain-like_cys_pep_sf"/>
</dbReference>
<dbReference type="EMBL" id="BGPR01003787">
    <property type="protein sequence ID" value="GBM92420.1"/>
    <property type="molecule type" value="Genomic_DNA"/>
</dbReference>
<feature type="domain" description="Calpain catalytic" evidence="3">
    <location>
        <begin position="51"/>
        <end position="146"/>
    </location>
</feature>
<reference evidence="4 5" key="1">
    <citation type="journal article" date="2019" name="Sci. Rep.">
        <title>Orb-weaving spider Araneus ventricosus genome elucidates the spidroin gene catalogue.</title>
        <authorList>
            <person name="Kono N."/>
            <person name="Nakamura H."/>
            <person name="Ohtoshi R."/>
            <person name="Moran D.A.P."/>
            <person name="Shinohara A."/>
            <person name="Yoshida Y."/>
            <person name="Fujiwara M."/>
            <person name="Mori M."/>
            <person name="Tomita M."/>
            <person name="Arakawa K."/>
        </authorList>
    </citation>
    <scope>NUCLEOTIDE SEQUENCE [LARGE SCALE GENOMIC DNA]</scope>
</reference>
<dbReference type="InterPro" id="IPR022684">
    <property type="entry name" value="Calpain_cysteine_protease"/>
</dbReference>
<proteinExistence type="inferred from homology"/>
<name>A0A4Y2JQW0_ARAVE</name>
<protein>
    <recommendedName>
        <fullName evidence="3">Calpain catalytic domain-containing protein</fullName>
    </recommendedName>
</protein>
<evidence type="ECO:0000313" key="4">
    <source>
        <dbReference type="EMBL" id="GBM92420.1"/>
    </source>
</evidence>
<evidence type="ECO:0000256" key="1">
    <source>
        <dbReference type="ARBA" id="ARBA00007623"/>
    </source>
</evidence>